<dbReference type="Pfam" id="PF01329">
    <property type="entry name" value="Pterin_4a"/>
    <property type="match status" value="1"/>
</dbReference>
<evidence type="ECO:0000256" key="3">
    <source>
        <dbReference type="ARBA" id="ARBA00013252"/>
    </source>
</evidence>
<organism evidence="6 7">
    <name type="scientific">Saccharothrix carnea</name>
    <dbReference type="NCBI Taxonomy" id="1280637"/>
    <lineage>
        <taxon>Bacteria</taxon>
        <taxon>Bacillati</taxon>
        <taxon>Actinomycetota</taxon>
        <taxon>Actinomycetes</taxon>
        <taxon>Pseudonocardiales</taxon>
        <taxon>Pseudonocardiaceae</taxon>
        <taxon>Saccharothrix</taxon>
    </lineage>
</organism>
<keyword evidence="5" id="KW-0456">Lyase</keyword>
<dbReference type="InterPro" id="IPR036428">
    <property type="entry name" value="PCD_sf"/>
</dbReference>
<name>A0A2P8I785_SACCR</name>
<accession>A0A2P8I785</accession>
<dbReference type="GO" id="GO:0008124">
    <property type="term" value="F:4-alpha-hydroxytetrahydrobiopterin dehydratase activity"/>
    <property type="evidence" value="ECO:0007669"/>
    <property type="project" value="UniProtKB-EC"/>
</dbReference>
<keyword evidence="7" id="KW-1185">Reference proteome</keyword>
<dbReference type="Gene3D" id="3.30.1360.20">
    <property type="entry name" value="Transcriptional coactivator/pterin dehydratase"/>
    <property type="match status" value="1"/>
</dbReference>
<evidence type="ECO:0000256" key="4">
    <source>
        <dbReference type="ARBA" id="ARBA00021735"/>
    </source>
</evidence>
<reference evidence="6 7" key="1">
    <citation type="submission" date="2018-03" db="EMBL/GenBank/DDBJ databases">
        <title>Genomic Encyclopedia of Type Strains, Phase III (KMG-III): the genomes of soil and plant-associated and newly described type strains.</title>
        <authorList>
            <person name="Whitman W."/>
        </authorList>
    </citation>
    <scope>NUCLEOTIDE SEQUENCE [LARGE SCALE GENOMIC DNA]</scope>
    <source>
        <strain evidence="6 7">CGMCC 4.7097</strain>
    </source>
</reference>
<evidence type="ECO:0000256" key="5">
    <source>
        <dbReference type="ARBA" id="ARBA00023239"/>
    </source>
</evidence>
<dbReference type="SUPFAM" id="SSF55248">
    <property type="entry name" value="PCD-like"/>
    <property type="match status" value="1"/>
</dbReference>
<dbReference type="Proteomes" id="UP000241118">
    <property type="component" value="Unassembled WGS sequence"/>
</dbReference>
<dbReference type="EC" id="4.2.1.96" evidence="3"/>
<evidence type="ECO:0000256" key="1">
    <source>
        <dbReference type="ARBA" id="ARBA00001554"/>
    </source>
</evidence>
<dbReference type="GO" id="GO:0006729">
    <property type="term" value="P:tetrahydrobiopterin biosynthetic process"/>
    <property type="evidence" value="ECO:0007669"/>
    <property type="project" value="InterPro"/>
</dbReference>
<comment type="similarity">
    <text evidence="2">Belongs to the pterin-4-alpha-carbinolamine dehydratase family.</text>
</comment>
<proteinExistence type="inferred from homology"/>
<protein>
    <recommendedName>
        <fullName evidence="4">Putative pterin-4-alpha-carbinolamine dehydratase</fullName>
        <ecNumber evidence="3">4.2.1.96</ecNumber>
    </recommendedName>
</protein>
<dbReference type="InterPro" id="IPR001533">
    <property type="entry name" value="Pterin_deHydtase"/>
</dbReference>
<dbReference type="PANTHER" id="PTHR12599">
    <property type="entry name" value="PTERIN-4-ALPHA-CARBINOLAMINE DEHYDRATASE"/>
    <property type="match status" value="1"/>
</dbReference>
<dbReference type="AlphaFoldDB" id="A0A2P8I785"/>
<dbReference type="CDD" id="cd00488">
    <property type="entry name" value="PCD_DCoH"/>
    <property type="match status" value="1"/>
</dbReference>
<dbReference type="PANTHER" id="PTHR12599:SF0">
    <property type="entry name" value="PTERIN-4-ALPHA-CARBINOLAMINE DEHYDRATASE"/>
    <property type="match status" value="1"/>
</dbReference>
<evidence type="ECO:0000313" key="7">
    <source>
        <dbReference type="Proteomes" id="UP000241118"/>
    </source>
</evidence>
<dbReference type="NCBIfam" id="NF002017">
    <property type="entry name" value="PRK00823.1-2"/>
    <property type="match status" value="1"/>
</dbReference>
<evidence type="ECO:0000313" key="6">
    <source>
        <dbReference type="EMBL" id="PSL54310.1"/>
    </source>
</evidence>
<comment type="catalytic activity">
    <reaction evidence="1">
        <text>(4aS,6R)-4a-hydroxy-L-erythro-5,6,7,8-tetrahydrobiopterin = (6R)-L-erythro-6,7-dihydrobiopterin + H2O</text>
        <dbReference type="Rhea" id="RHEA:11920"/>
        <dbReference type="ChEBI" id="CHEBI:15377"/>
        <dbReference type="ChEBI" id="CHEBI:15642"/>
        <dbReference type="ChEBI" id="CHEBI:43120"/>
        <dbReference type="EC" id="4.2.1.96"/>
    </reaction>
</comment>
<comment type="caution">
    <text evidence="6">The sequence shown here is derived from an EMBL/GenBank/DDBJ whole genome shotgun (WGS) entry which is preliminary data.</text>
</comment>
<gene>
    <name evidence="6" type="ORF">B0I31_107368</name>
</gene>
<sequence length="114" mass="12399">MANAQLTPRGGTIGAMAELLTDDQVTAALTSLPSWQAQDAALVRTVELESFAQALQVVNRVAEIAENDNHHPDIDIRWRTLTFRCRTHSSGGITALDVSLAEEIDGVLDVFRGR</sequence>
<dbReference type="EMBL" id="PYAX01000007">
    <property type="protein sequence ID" value="PSL54310.1"/>
    <property type="molecule type" value="Genomic_DNA"/>
</dbReference>
<evidence type="ECO:0000256" key="2">
    <source>
        <dbReference type="ARBA" id="ARBA00006472"/>
    </source>
</evidence>